<dbReference type="STRING" id="869210.Marky_2189"/>
<organism evidence="2 3">
    <name type="scientific">Marinithermus hydrothermalis (strain DSM 14884 / JCM 11576 / T1)</name>
    <dbReference type="NCBI Taxonomy" id="869210"/>
    <lineage>
        <taxon>Bacteria</taxon>
        <taxon>Thermotogati</taxon>
        <taxon>Deinococcota</taxon>
        <taxon>Deinococci</taxon>
        <taxon>Thermales</taxon>
        <taxon>Thermaceae</taxon>
        <taxon>Marinithermus</taxon>
    </lineage>
</organism>
<dbReference type="Gene3D" id="3.40.50.740">
    <property type="match status" value="1"/>
</dbReference>
<accession>F2NR61</accession>
<dbReference type="eggNOG" id="COG0243">
    <property type="taxonomic scope" value="Bacteria"/>
</dbReference>
<dbReference type="PROSITE" id="PS51379">
    <property type="entry name" value="4FE4S_FER_2"/>
    <property type="match status" value="3"/>
</dbReference>
<feature type="domain" description="4Fe-4S ferredoxin-type" evidence="1">
    <location>
        <begin position="847"/>
        <end position="876"/>
    </location>
</feature>
<dbReference type="CDD" id="cd02784">
    <property type="entry name" value="MopB_CT_PHLH"/>
    <property type="match status" value="1"/>
</dbReference>
<keyword evidence="3" id="KW-1185">Reference proteome</keyword>
<gene>
    <name evidence="2" type="ordered locus">Marky_2189</name>
</gene>
<dbReference type="NCBIfam" id="TIGR04519">
    <property type="entry name" value="MoCo_extend_TAT"/>
    <property type="match status" value="1"/>
</dbReference>
<protein>
    <submittedName>
        <fullName evidence="2">Molybdopterin oxidoreductase, iron-sulfur binding subunit</fullName>
    </submittedName>
</protein>
<dbReference type="EMBL" id="CP002630">
    <property type="protein sequence ID" value="AEB12910.1"/>
    <property type="molecule type" value="Genomic_DNA"/>
</dbReference>
<evidence type="ECO:0000259" key="1">
    <source>
        <dbReference type="PROSITE" id="PS51379"/>
    </source>
</evidence>
<proteinExistence type="predicted"/>
<dbReference type="Gene3D" id="3.30.2070.10">
    <property type="entry name" value="Formate dehydrogenase/DMSO reductase"/>
    <property type="match status" value="1"/>
</dbReference>
<dbReference type="Pfam" id="PF12838">
    <property type="entry name" value="Fer4_7"/>
    <property type="match status" value="1"/>
</dbReference>
<dbReference type="Gene3D" id="3.40.228.10">
    <property type="entry name" value="Dimethylsulfoxide Reductase, domain 2"/>
    <property type="match status" value="1"/>
</dbReference>
<evidence type="ECO:0000313" key="3">
    <source>
        <dbReference type="Proteomes" id="UP000007030"/>
    </source>
</evidence>
<dbReference type="RefSeq" id="WP_013704955.1">
    <property type="nucleotide sequence ID" value="NC_015387.1"/>
</dbReference>
<evidence type="ECO:0000313" key="2">
    <source>
        <dbReference type="EMBL" id="AEB12910.1"/>
    </source>
</evidence>
<dbReference type="PANTHER" id="PTHR42783">
    <property type="entry name" value="GLUTAMATE SYNTHASE [NADPH] SMALL CHAIN"/>
    <property type="match status" value="1"/>
</dbReference>
<feature type="domain" description="4Fe-4S ferredoxin-type" evidence="1">
    <location>
        <begin position="760"/>
        <end position="790"/>
    </location>
</feature>
<dbReference type="AlphaFoldDB" id="F2NR61"/>
<dbReference type="Gene3D" id="3.30.70.20">
    <property type="match status" value="2"/>
</dbReference>
<dbReference type="InterPro" id="IPR030948">
    <property type="entry name" value="TAT_var_transloc_signal_dom"/>
</dbReference>
<dbReference type="HOGENOM" id="CLU_306470_0_0_0"/>
<dbReference type="Proteomes" id="UP000007030">
    <property type="component" value="Chromosome"/>
</dbReference>
<name>F2NR61_MARHT</name>
<dbReference type="KEGG" id="mhd:Marky_2189"/>
<sequence>MHEFDALRKRLQRKKGRAFWRSLEELAESEAFQDFLKHEFPRQFFPWEASLDRRRFLKLAGASLALAGLTACTPQSARKVVPYVKQPPEILTGEARFYATVFTHGGFAEGLLAKSLEGRPIKLEGNPEHPTSLGATSAFAQASLLTLYDPERSQEVRHRGRPSTWEDFEAYLARVLAAQEAQGGRGLRILTETVTSPTLAATLRQVLERFPEARWYAYEPVNHDNLYAGARLAFGEEVWPVYRVREARVIVSLDADLLYAFPGSVRYAREFADGRRVRAGTHEMNRLYVVESGLTLTGAAADHRLALRPSQVQAFALELARALGVVEGGPFLLEHAGWAEKVALDLAEHRGQGLVIAGPHQPPLVHALAHAINAAMGNAGRTVVYLEPIEANPRPQQAGLEALAREMAEGQVEALFILGGNPAYTAPADLGFAEHLKRVPFSVHLGVYQDETAALCRWHLPEAHYLEAWGDARAHDGTVSIIQPLIEPLYGGRSALELAAALAGEAREGYDLVRAYWQAAFTEGGGGNFEAFWRQALHDGVVPGTAGRPRPVALRSDWAPRAWPQPEVGEGLEVLFQPDPTVWDGRYAANAWLQELPKPITKLTWDNAVLISPKTAERVGVAEAVRRAWARDDTRMPLVRLTLSGRHLEAPVFVVPGLPDDTVTVHLGYGRTRAGVGSNAGFNAYALRTSASPWFASGAELVPAKGTYTLATTQNHHSMEGRDLIRAEPLEAFVAGRVGEESPIPEASLYPEFEYEGYAWAMTIDLTTCIGCNACVAACQAENNIPVVGKPEVLRGREMHWIRIDRYFEGALETPRVYHQPVPCMHCERAPCEPVCPVGATLHDSEGLNVMVYNRCIGTRYCSNNCPYKVRRFNFFDYANRFLAPEGEVTPLTLLMNPEVTVRSRGVMEKCTYCTQRINAARIAAKKEGRRIQDGEVVPACQAACPTQAIVFGDLNDPQSRVRALKEQPHHYTFLSELNTQPRTTYLARIQNPNPALGMGEEVEG</sequence>
<dbReference type="OrthoDB" id="9779457at2"/>
<dbReference type="CDD" id="cd10551">
    <property type="entry name" value="PsrB"/>
    <property type="match status" value="1"/>
</dbReference>
<dbReference type="PANTHER" id="PTHR42783:SF3">
    <property type="entry name" value="GLUTAMATE SYNTHASE [NADPH] SMALL CHAIN-RELATED"/>
    <property type="match status" value="1"/>
</dbReference>
<dbReference type="PROSITE" id="PS51318">
    <property type="entry name" value="TAT"/>
    <property type="match status" value="1"/>
</dbReference>
<dbReference type="SUPFAM" id="SSF54862">
    <property type="entry name" value="4Fe-4S ferredoxins"/>
    <property type="match status" value="1"/>
</dbReference>
<dbReference type="Gene3D" id="2.20.25.90">
    <property type="entry name" value="ADC-like domains"/>
    <property type="match status" value="1"/>
</dbReference>
<dbReference type="InterPro" id="IPR017896">
    <property type="entry name" value="4Fe4S_Fe-S-bd"/>
</dbReference>
<dbReference type="SUPFAM" id="SSF53706">
    <property type="entry name" value="Formate dehydrogenase/DMSO reductase, domains 1-3"/>
    <property type="match status" value="1"/>
</dbReference>
<reference evidence="2 3" key="1">
    <citation type="journal article" date="2012" name="Stand. Genomic Sci.">
        <title>Complete genome sequence of the aerobic, heterotroph Marinithermus hydrothermalis type strain (T1(T)) from a deep-sea hydrothermal vent chimney.</title>
        <authorList>
            <person name="Copeland A."/>
            <person name="Gu W."/>
            <person name="Yasawong M."/>
            <person name="Lapidus A."/>
            <person name="Lucas S."/>
            <person name="Deshpande S."/>
            <person name="Pagani I."/>
            <person name="Tapia R."/>
            <person name="Cheng J.F."/>
            <person name="Goodwin L.A."/>
            <person name="Pitluck S."/>
            <person name="Liolios K."/>
            <person name="Ivanova N."/>
            <person name="Mavromatis K."/>
            <person name="Mikhailova N."/>
            <person name="Pati A."/>
            <person name="Chen A."/>
            <person name="Palaniappan K."/>
            <person name="Land M."/>
            <person name="Pan C."/>
            <person name="Brambilla E.M."/>
            <person name="Rohde M."/>
            <person name="Tindall B.J."/>
            <person name="Sikorski J."/>
            <person name="Goker M."/>
            <person name="Detter J.C."/>
            <person name="Bristow J."/>
            <person name="Eisen J.A."/>
            <person name="Markowitz V."/>
            <person name="Hugenholtz P."/>
            <person name="Kyrpides N.C."/>
            <person name="Klenk H.P."/>
            <person name="Woyke T."/>
        </authorList>
    </citation>
    <scope>NUCLEOTIDE SEQUENCE [LARGE SCALE GENOMIC DNA]</scope>
    <source>
        <strain evidence="3">DSM 14884 / JCM 11576 / T1</strain>
    </source>
</reference>
<dbReference type="InterPro" id="IPR006311">
    <property type="entry name" value="TAT_signal"/>
</dbReference>
<dbReference type="eggNOG" id="COG0437">
    <property type="taxonomic scope" value="Bacteria"/>
</dbReference>
<feature type="domain" description="4Fe-4S ferredoxin-type" evidence="1">
    <location>
        <begin position="815"/>
        <end position="846"/>
    </location>
</feature>